<dbReference type="GO" id="GO:0003677">
    <property type="term" value="F:DNA binding"/>
    <property type="evidence" value="ECO:0007669"/>
    <property type="project" value="InterPro"/>
</dbReference>
<proteinExistence type="predicted"/>
<dbReference type="RefSeq" id="WP_068048788.1">
    <property type="nucleotide sequence ID" value="NZ_JAAXOO010000002.1"/>
</dbReference>
<dbReference type="Proteomes" id="UP000565715">
    <property type="component" value="Unassembled WGS sequence"/>
</dbReference>
<dbReference type="Pfam" id="PF13340">
    <property type="entry name" value="DUF4096"/>
    <property type="match status" value="1"/>
</dbReference>
<dbReference type="PANTHER" id="PTHR30007:SF1">
    <property type="entry name" value="BLR1914 PROTEIN"/>
    <property type="match status" value="1"/>
</dbReference>
<name>A0A846XCL2_9NOCA</name>
<evidence type="ECO:0000259" key="2">
    <source>
        <dbReference type="Pfam" id="PF01609"/>
    </source>
</evidence>
<sequence>MNSVTATCRADLTDAQWSKLKPLLPAGMKPGRPPRWSKRRLIDGIRWRIRTGTPWRDIPTVYGPWQTVYGLFRRWQRDGTWESMLTALQAHADAAGEIEWTVSVDSTVARAHQHAAGARRDPHRQAEPAGGFDDEPADHGLGRSRGGFATKLHLAADQEQRPLALLVTPGQWADFPQFTTVLGEIRVPRLGVGGTRSRPDRVLADKAYSLAANRAYLRRRGIKATIPIKADQAANRAARGHAGGRPPAFERGLYVLRHAVECTINRLKQHRAVATRYDKLAVRYLATVRVAAINLWLSGRGL</sequence>
<feature type="domain" description="Transposase IS4-like" evidence="2">
    <location>
        <begin position="101"/>
        <end position="282"/>
    </location>
</feature>
<dbReference type="InterPro" id="IPR002559">
    <property type="entry name" value="Transposase_11"/>
</dbReference>
<dbReference type="GO" id="GO:0004803">
    <property type="term" value="F:transposase activity"/>
    <property type="evidence" value="ECO:0007669"/>
    <property type="project" value="InterPro"/>
</dbReference>
<keyword evidence="5" id="KW-1185">Reference proteome</keyword>
<dbReference type="PANTHER" id="PTHR30007">
    <property type="entry name" value="PHP DOMAIN PROTEIN"/>
    <property type="match status" value="1"/>
</dbReference>
<dbReference type="GO" id="GO:0006313">
    <property type="term" value="P:DNA transposition"/>
    <property type="evidence" value="ECO:0007669"/>
    <property type="project" value="InterPro"/>
</dbReference>
<reference evidence="4 5" key="1">
    <citation type="submission" date="2020-04" db="EMBL/GenBank/DDBJ databases">
        <title>MicrobeNet Type strains.</title>
        <authorList>
            <person name="Nicholson A.C."/>
        </authorList>
    </citation>
    <scope>NUCLEOTIDE SEQUENCE [LARGE SCALE GENOMIC DNA]</scope>
    <source>
        <strain evidence="4 5">DSM 45078</strain>
    </source>
</reference>
<gene>
    <name evidence="4" type="ORF">HGA13_07290</name>
</gene>
<evidence type="ECO:0000259" key="3">
    <source>
        <dbReference type="Pfam" id="PF13340"/>
    </source>
</evidence>
<evidence type="ECO:0000256" key="1">
    <source>
        <dbReference type="SAM" id="MobiDB-lite"/>
    </source>
</evidence>
<dbReference type="InterPro" id="IPR025161">
    <property type="entry name" value="IS402-like_dom"/>
</dbReference>
<accession>A0A846XCL2</accession>
<dbReference type="NCBIfam" id="NF033580">
    <property type="entry name" value="transpos_IS5_3"/>
    <property type="match status" value="1"/>
</dbReference>
<evidence type="ECO:0000313" key="5">
    <source>
        <dbReference type="Proteomes" id="UP000565715"/>
    </source>
</evidence>
<dbReference type="Pfam" id="PF01609">
    <property type="entry name" value="DDE_Tnp_1"/>
    <property type="match status" value="1"/>
</dbReference>
<evidence type="ECO:0000313" key="4">
    <source>
        <dbReference type="EMBL" id="NKY32879.1"/>
    </source>
</evidence>
<feature type="region of interest" description="Disordered" evidence="1">
    <location>
        <begin position="113"/>
        <end position="139"/>
    </location>
</feature>
<feature type="domain" description="Insertion element IS402-like" evidence="3">
    <location>
        <begin position="12"/>
        <end position="84"/>
    </location>
</feature>
<organism evidence="4 5">
    <name type="scientific">Nocardia speluncae</name>
    <dbReference type="NCBI Taxonomy" id="419477"/>
    <lineage>
        <taxon>Bacteria</taxon>
        <taxon>Bacillati</taxon>
        <taxon>Actinomycetota</taxon>
        <taxon>Actinomycetes</taxon>
        <taxon>Mycobacteriales</taxon>
        <taxon>Nocardiaceae</taxon>
        <taxon>Nocardia</taxon>
    </lineage>
</organism>
<comment type="caution">
    <text evidence="4">The sequence shown here is derived from an EMBL/GenBank/DDBJ whole genome shotgun (WGS) entry which is preliminary data.</text>
</comment>
<dbReference type="AlphaFoldDB" id="A0A846XCL2"/>
<dbReference type="EMBL" id="JAAXOO010000002">
    <property type="protein sequence ID" value="NKY32879.1"/>
    <property type="molecule type" value="Genomic_DNA"/>
</dbReference>
<protein>
    <submittedName>
        <fullName evidence="4">IS5 family transposase</fullName>
    </submittedName>
</protein>